<protein>
    <submittedName>
        <fullName evidence="1">Uncharacterized protein</fullName>
    </submittedName>
</protein>
<reference evidence="1" key="1">
    <citation type="submission" date="2023-05" db="EMBL/GenBank/DDBJ databases">
        <title>Mycoplasma phocimorsus sp. nov., isolated from Scandinavian patients with seal finger or septic arthritis after contact with seals.</title>
        <authorList>
            <person name="Skafte-Holm A."/>
            <person name="Pedersen T.R."/>
            <person name="Froelund M."/>
            <person name="Stegger M."/>
            <person name="Qvortrup K."/>
            <person name="Michaels D.L."/>
            <person name="Brown D.R."/>
            <person name="Jensen J.S."/>
        </authorList>
    </citation>
    <scope>NUCLEOTIDE SEQUENCE</scope>
    <source>
        <strain evidence="1">M5725</strain>
    </source>
</reference>
<organism evidence="1 2">
    <name type="scientific">Mycoplasma phocimorsus</name>
    <dbReference type="NCBI Taxonomy" id="3045839"/>
    <lineage>
        <taxon>Bacteria</taxon>
        <taxon>Bacillati</taxon>
        <taxon>Mycoplasmatota</taxon>
        <taxon>Mollicutes</taxon>
        <taxon>Mycoplasmataceae</taxon>
        <taxon>Mycoplasma</taxon>
    </lineage>
</organism>
<accession>A0AAJ1PSV6</accession>
<gene>
    <name evidence="1" type="ORF">QLQ80_02250</name>
</gene>
<dbReference type="AlphaFoldDB" id="A0AAJ1PSV6"/>
<evidence type="ECO:0000313" key="1">
    <source>
        <dbReference type="EMBL" id="MDJ1645894.1"/>
    </source>
</evidence>
<name>A0AAJ1PSV6_9MOLU</name>
<dbReference type="RefSeq" id="WP_283827303.1">
    <property type="nucleotide sequence ID" value="NZ_JASDDP010000020.1"/>
</dbReference>
<comment type="caution">
    <text evidence="1">The sequence shown here is derived from an EMBL/GenBank/DDBJ whole genome shotgun (WGS) entry which is preliminary data.</text>
</comment>
<keyword evidence="2" id="KW-1185">Reference proteome</keyword>
<evidence type="ECO:0000313" key="2">
    <source>
        <dbReference type="Proteomes" id="UP001224428"/>
    </source>
</evidence>
<dbReference type="EMBL" id="JASDDP010000020">
    <property type="protein sequence ID" value="MDJ1645894.1"/>
    <property type="molecule type" value="Genomic_DNA"/>
</dbReference>
<proteinExistence type="predicted"/>
<sequence length="152" mass="18142">MINNNLKIISLNFKENTFYFSVFMPFIKLENYEKAQLFEIHSLEYKTSQNFFNNFLLNIKKKDFLKYKLPKEKTKKQLNELKTNISIFFGKVWAKLEPIKPVLLSVFYNTLAPGVNFQIYSLNHKKISNKQERTNLINKNTKHINNKNNTKL</sequence>
<dbReference type="Proteomes" id="UP001224428">
    <property type="component" value="Unassembled WGS sequence"/>
</dbReference>